<evidence type="ECO:0000313" key="2">
    <source>
        <dbReference type="Proteomes" id="UP000092460"/>
    </source>
</evidence>
<dbReference type="AlphaFoldDB" id="A0A1B0B2P5"/>
<dbReference type="Proteomes" id="UP000092460">
    <property type="component" value="Unassembled WGS sequence"/>
</dbReference>
<dbReference type="VEuPathDB" id="VectorBase:GPPI016974"/>
<dbReference type="EMBL" id="JXJN01007685">
    <property type="status" value="NOT_ANNOTATED_CDS"/>
    <property type="molecule type" value="Genomic_DNA"/>
</dbReference>
<reference evidence="2" key="1">
    <citation type="submission" date="2015-01" db="EMBL/GenBank/DDBJ databases">
        <authorList>
            <person name="Aksoy S."/>
            <person name="Warren W."/>
            <person name="Wilson R.K."/>
        </authorList>
    </citation>
    <scope>NUCLEOTIDE SEQUENCE [LARGE SCALE GENOMIC DNA]</scope>
    <source>
        <strain evidence="2">IAEA</strain>
    </source>
</reference>
<reference evidence="1" key="2">
    <citation type="submission" date="2020-05" db="UniProtKB">
        <authorList>
            <consortium name="EnsemblMetazoa"/>
        </authorList>
    </citation>
    <scope>IDENTIFICATION</scope>
    <source>
        <strain evidence="1">IAEA</strain>
    </source>
</reference>
<proteinExistence type="predicted"/>
<keyword evidence="2" id="KW-1185">Reference proteome</keyword>
<name>A0A1B0B2P5_9MUSC</name>
<sequence>MTLDYYQYSYPRERWLTFSSTPSSTIAFTHNEAMPIAASPAPANTNVESAKLRLVIRLDAYNPATATAAVP</sequence>
<protein>
    <submittedName>
        <fullName evidence="1">Uncharacterized protein</fullName>
    </submittedName>
</protein>
<dbReference type="EnsemblMetazoa" id="GPPI016974-RA">
    <property type="protein sequence ID" value="GPPI016974-PA"/>
    <property type="gene ID" value="GPPI016974"/>
</dbReference>
<organism evidence="1 2">
    <name type="scientific">Glossina palpalis gambiensis</name>
    <dbReference type="NCBI Taxonomy" id="67801"/>
    <lineage>
        <taxon>Eukaryota</taxon>
        <taxon>Metazoa</taxon>
        <taxon>Ecdysozoa</taxon>
        <taxon>Arthropoda</taxon>
        <taxon>Hexapoda</taxon>
        <taxon>Insecta</taxon>
        <taxon>Pterygota</taxon>
        <taxon>Neoptera</taxon>
        <taxon>Endopterygota</taxon>
        <taxon>Diptera</taxon>
        <taxon>Brachycera</taxon>
        <taxon>Muscomorpha</taxon>
        <taxon>Hippoboscoidea</taxon>
        <taxon>Glossinidae</taxon>
        <taxon>Glossina</taxon>
    </lineage>
</organism>
<accession>A0A1B0B2P5</accession>
<evidence type="ECO:0000313" key="1">
    <source>
        <dbReference type="EnsemblMetazoa" id="GPPI016974-PA"/>
    </source>
</evidence>